<evidence type="ECO:0000256" key="1">
    <source>
        <dbReference type="SAM" id="Phobius"/>
    </source>
</evidence>
<gene>
    <name evidence="2" type="ORF">KDL01_29370</name>
</gene>
<dbReference type="Proteomes" id="UP000675781">
    <property type="component" value="Unassembled WGS sequence"/>
</dbReference>
<sequence>MPTDMRQRGLRLIPFAVGTVVVVGAFVNDVLAHGLTLGLSAPAFTLVLVGGYVVLWRRGHLRRRLVLLPALWVAGSAAFFSFSLESRGLTALSDLVGATVVSALLTALVPWAAASGERRRHRRAAASNTSTTSNADR</sequence>
<keyword evidence="1" id="KW-0812">Transmembrane</keyword>
<name>A0A941EUW0_9ACTN</name>
<keyword evidence="3" id="KW-1185">Reference proteome</keyword>
<feature type="transmembrane region" description="Helical" evidence="1">
    <location>
        <begin position="37"/>
        <end position="56"/>
    </location>
</feature>
<comment type="caution">
    <text evidence="2">The sequence shown here is derived from an EMBL/GenBank/DDBJ whole genome shotgun (WGS) entry which is preliminary data.</text>
</comment>
<proteinExistence type="predicted"/>
<dbReference type="AlphaFoldDB" id="A0A941EUW0"/>
<feature type="transmembrane region" description="Helical" evidence="1">
    <location>
        <begin position="95"/>
        <end position="114"/>
    </location>
</feature>
<evidence type="ECO:0000313" key="3">
    <source>
        <dbReference type="Proteomes" id="UP000675781"/>
    </source>
</evidence>
<dbReference type="RefSeq" id="WP_212531894.1">
    <property type="nucleotide sequence ID" value="NZ_JAGSOG010000203.1"/>
</dbReference>
<organism evidence="2 3">
    <name type="scientific">Actinospica durhamensis</name>
    <dbReference type="NCBI Taxonomy" id="1508375"/>
    <lineage>
        <taxon>Bacteria</taxon>
        <taxon>Bacillati</taxon>
        <taxon>Actinomycetota</taxon>
        <taxon>Actinomycetes</taxon>
        <taxon>Catenulisporales</taxon>
        <taxon>Actinospicaceae</taxon>
        <taxon>Actinospica</taxon>
    </lineage>
</organism>
<evidence type="ECO:0000313" key="2">
    <source>
        <dbReference type="EMBL" id="MBR7837426.1"/>
    </source>
</evidence>
<feature type="transmembrane region" description="Helical" evidence="1">
    <location>
        <begin position="65"/>
        <end position="83"/>
    </location>
</feature>
<feature type="transmembrane region" description="Helical" evidence="1">
    <location>
        <begin position="12"/>
        <end position="31"/>
    </location>
</feature>
<keyword evidence="1" id="KW-0472">Membrane</keyword>
<accession>A0A941EUW0</accession>
<protein>
    <submittedName>
        <fullName evidence="2">Uncharacterized protein</fullName>
    </submittedName>
</protein>
<dbReference type="EMBL" id="JAGSOG010000203">
    <property type="protein sequence ID" value="MBR7837426.1"/>
    <property type="molecule type" value="Genomic_DNA"/>
</dbReference>
<reference evidence="2" key="1">
    <citation type="submission" date="2021-04" db="EMBL/GenBank/DDBJ databases">
        <title>Genome based classification of Actinospica acidithermotolerans sp. nov., an actinobacterium isolated from an Indonesian hot spring.</title>
        <authorList>
            <person name="Kusuma A.B."/>
            <person name="Putra K.E."/>
            <person name="Nafisah S."/>
            <person name="Loh J."/>
            <person name="Nouioui I."/>
            <person name="Goodfellow M."/>
        </authorList>
    </citation>
    <scope>NUCLEOTIDE SEQUENCE</scope>
    <source>
        <strain evidence="2">CSCA 57</strain>
    </source>
</reference>
<keyword evidence="1" id="KW-1133">Transmembrane helix</keyword>